<dbReference type="Gene3D" id="1.10.630.10">
    <property type="entry name" value="Cytochrome P450"/>
    <property type="match status" value="1"/>
</dbReference>
<dbReference type="InterPro" id="IPR036396">
    <property type="entry name" value="Cyt_P450_sf"/>
</dbReference>
<dbReference type="Proteomes" id="UP001318860">
    <property type="component" value="Unassembled WGS sequence"/>
</dbReference>
<evidence type="ECO:0000256" key="2">
    <source>
        <dbReference type="ARBA" id="ARBA00023004"/>
    </source>
</evidence>
<dbReference type="SUPFAM" id="SSF48264">
    <property type="entry name" value="Cytochrome P450"/>
    <property type="match status" value="1"/>
</dbReference>
<organism evidence="3 4">
    <name type="scientific">Rehmannia glutinosa</name>
    <name type="common">Chinese foxglove</name>
    <dbReference type="NCBI Taxonomy" id="99300"/>
    <lineage>
        <taxon>Eukaryota</taxon>
        <taxon>Viridiplantae</taxon>
        <taxon>Streptophyta</taxon>
        <taxon>Embryophyta</taxon>
        <taxon>Tracheophyta</taxon>
        <taxon>Spermatophyta</taxon>
        <taxon>Magnoliopsida</taxon>
        <taxon>eudicotyledons</taxon>
        <taxon>Gunneridae</taxon>
        <taxon>Pentapetalae</taxon>
        <taxon>asterids</taxon>
        <taxon>lamiids</taxon>
        <taxon>Lamiales</taxon>
        <taxon>Orobanchaceae</taxon>
        <taxon>Rehmannieae</taxon>
        <taxon>Rehmannia</taxon>
    </lineage>
</organism>
<accession>A0ABR0XDM9</accession>
<comment type="caution">
    <text evidence="3">The sequence shown here is derived from an EMBL/GenBank/DDBJ whole genome shotgun (WGS) entry which is preliminary data.</text>
</comment>
<gene>
    <name evidence="3" type="ORF">DH2020_011553</name>
</gene>
<evidence type="ECO:0000256" key="1">
    <source>
        <dbReference type="ARBA" id="ARBA00022723"/>
    </source>
</evidence>
<sequence>MGTINGNLLDTMWDSIDSQLSTHRSRRRPHRLHPPLQQFLLTFLSRTILGAETSAIPEIENSGHIMLDKWLALQPPPVHQHFTTPGRNLPPLLLLPFLARFNAFEEGFDLFPVTLTSLGDQKSVHDELRRKLERNYRIKFSSFETVKEMDLINSFVYETLRLNPPVPSQFGRARRDFDLSSHNAVFEIKKGELLCGYQPVVMRDPKIFGNPEDFVYDRFSKKKGGGELLKYLYWSNGPQSGSQGPSASNKQCAARDTVPMTAAVFLAYLFQRYDNIDISSGSITALQKAK</sequence>
<keyword evidence="2" id="KW-0408">Iron</keyword>
<evidence type="ECO:0008006" key="5">
    <source>
        <dbReference type="Google" id="ProtNLM"/>
    </source>
</evidence>
<dbReference type="PANTHER" id="PTHR24286:SF49">
    <property type="entry name" value="INACTIVE LINOLENATE HYDROPEROXIDE LYASE-RELATED"/>
    <property type="match status" value="1"/>
</dbReference>
<protein>
    <recommendedName>
        <fullName evidence="5">Allene oxide synthase</fullName>
    </recommendedName>
</protein>
<evidence type="ECO:0000313" key="4">
    <source>
        <dbReference type="Proteomes" id="UP001318860"/>
    </source>
</evidence>
<evidence type="ECO:0000313" key="3">
    <source>
        <dbReference type="EMBL" id="KAK6157305.1"/>
    </source>
</evidence>
<name>A0ABR0XDM9_REHGL</name>
<dbReference type="PANTHER" id="PTHR24286">
    <property type="entry name" value="CYTOCHROME P450 26"/>
    <property type="match status" value="1"/>
</dbReference>
<proteinExistence type="predicted"/>
<keyword evidence="1" id="KW-0479">Metal-binding</keyword>
<dbReference type="EMBL" id="JABTTQ020000005">
    <property type="protein sequence ID" value="KAK6157305.1"/>
    <property type="molecule type" value="Genomic_DNA"/>
</dbReference>
<dbReference type="InterPro" id="IPR001128">
    <property type="entry name" value="Cyt_P450"/>
</dbReference>
<dbReference type="Pfam" id="PF00067">
    <property type="entry name" value="p450"/>
    <property type="match status" value="1"/>
</dbReference>
<keyword evidence="4" id="KW-1185">Reference proteome</keyword>
<reference evidence="3 4" key="1">
    <citation type="journal article" date="2021" name="Comput. Struct. Biotechnol. J.">
        <title>De novo genome assembly of the potent medicinal plant Rehmannia glutinosa using nanopore technology.</title>
        <authorList>
            <person name="Ma L."/>
            <person name="Dong C."/>
            <person name="Song C."/>
            <person name="Wang X."/>
            <person name="Zheng X."/>
            <person name="Niu Y."/>
            <person name="Chen S."/>
            <person name="Feng W."/>
        </authorList>
    </citation>
    <scope>NUCLEOTIDE SEQUENCE [LARGE SCALE GENOMIC DNA]</scope>
    <source>
        <strain evidence="3">DH-2019</strain>
    </source>
</reference>